<evidence type="ECO:0000256" key="2">
    <source>
        <dbReference type="ARBA" id="ARBA00022448"/>
    </source>
</evidence>
<feature type="transmembrane region" description="Helical" evidence="6">
    <location>
        <begin position="6"/>
        <end position="24"/>
    </location>
</feature>
<proteinExistence type="inferred from homology"/>
<feature type="transmembrane region" description="Helical" evidence="6">
    <location>
        <begin position="123"/>
        <end position="145"/>
    </location>
</feature>
<feature type="transmembrane region" description="Helical" evidence="6">
    <location>
        <begin position="354"/>
        <end position="374"/>
    </location>
</feature>
<comment type="caution">
    <text evidence="8">The sequence shown here is derived from an EMBL/GenBank/DDBJ whole genome shotgun (WGS) entry which is preliminary data.</text>
</comment>
<keyword evidence="2 6" id="KW-0813">Transport</keyword>
<evidence type="ECO:0000256" key="6">
    <source>
        <dbReference type="RuleBase" id="RU363058"/>
    </source>
</evidence>
<evidence type="ECO:0000256" key="7">
    <source>
        <dbReference type="SAM" id="MobiDB-lite"/>
    </source>
</evidence>
<feature type="region of interest" description="Disordered" evidence="7">
    <location>
        <begin position="385"/>
        <end position="409"/>
    </location>
</feature>
<protein>
    <recommendedName>
        <fullName evidence="6">Phosphate transporter</fullName>
    </recommendedName>
</protein>
<dbReference type="Pfam" id="PF01384">
    <property type="entry name" value="PHO4"/>
    <property type="match status" value="1"/>
</dbReference>
<feature type="transmembrane region" description="Helical" evidence="6">
    <location>
        <begin position="45"/>
        <end position="72"/>
    </location>
</feature>
<sequence>MSAELIVLVLVIVVALAFDFTNGFHDTANAMATSIATGALRPRTAVALSAVLNLVGAFLSIEVALTVTNSVINIQDADGAPRPELVGDGGLALLVVLLAGLVGAILWNVLTWLLGLPSSSSHALFGGMIGATVASLGWGGVKWVGDGSTLDGVIGKVVLPAVMSPAIAVAVAAAGTWLVFRITRGVAERYRERGFRWGQIGSASLVSLAHGTNDAQKTMGIITLALIATGEWTDTGSVPFWVKASCALAIAVGTYLGGWRIIRTLGKGLVEISSPQGMAAEASSAAVILTASHLGFAISTTHVATGSILGSGVGRRADVRWGVAGRMLVAWLITLPMAGLAGALTWWLGRLVGGGSFAAGVMTALLLAACWWMWRHSTRRPVNRHNVNEDWEGTGSAGADVTARSEVER</sequence>
<dbReference type="EMBL" id="BMLB01000006">
    <property type="protein sequence ID" value="GGK77268.1"/>
    <property type="molecule type" value="Genomic_DNA"/>
</dbReference>
<comment type="similarity">
    <text evidence="6">Belongs to the inorganic phosphate transporter (PiT) (TC 2.A.20) family.</text>
</comment>
<reference evidence="9" key="1">
    <citation type="journal article" date="2019" name="Int. J. Syst. Evol. Microbiol.">
        <title>The Global Catalogue of Microorganisms (GCM) 10K type strain sequencing project: providing services to taxonomists for standard genome sequencing and annotation.</title>
        <authorList>
            <consortium name="The Broad Institute Genomics Platform"/>
            <consortium name="The Broad Institute Genome Sequencing Center for Infectious Disease"/>
            <person name="Wu L."/>
            <person name="Ma J."/>
        </authorList>
    </citation>
    <scope>NUCLEOTIDE SEQUENCE [LARGE SCALE GENOMIC DNA]</scope>
    <source>
        <strain evidence="9">CGMCC 1.5362</strain>
    </source>
</reference>
<dbReference type="InterPro" id="IPR001204">
    <property type="entry name" value="Phos_transporter"/>
</dbReference>
<dbReference type="PANTHER" id="PTHR11101">
    <property type="entry name" value="PHOSPHATE TRANSPORTER"/>
    <property type="match status" value="1"/>
</dbReference>
<feature type="transmembrane region" description="Helical" evidence="6">
    <location>
        <begin position="92"/>
        <end position="116"/>
    </location>
</feature>
<feature type="transmembrane region" description="Helical" evidence="6">
    <location>
        <begin position="157"/>
        <end position="180"/>
    </location>
</feature>
<evidence type="ECO:0000256" key="5">
    <source>
        <dbReference type="ARBA" id="ARBA00023136"/>
    </source>
</evidence>
<keyword evidence="6" id="KW-0592">Phosphate transport</keyword>
<evidence type="ECO:0000256" key="3">
    <source>
        <dbReference type="ARBA" id="ARBA00022692"/>
    </source>
</evidence>
<name>A0ABQ2FBJ4_9MICO</name>
<evidence type="ECO:0000256" key="1">
    <source>
        <dbReference type="ARBA" id="ARBA00004141"/>
    </source>
</evidence>
<dbReference type="RefSeq" id="WP_022922007.1">
    <property type="nucleotide sequence ID" value="NZ_BMLB01000006.1"/>
</dbReference>
<evidence type="ECO:0000313" key="8">
    <source>
        <dbReference type="EMBL" id="GGK77268.1"/>
    </source>
</evidence>
<evidence type="ECO:0000256" key="4">
    <source>
        <dbReference type="ARBA" id="ARBA00022989"/>
    </source>
</evidence>
<organism evidence="8 9">
    <name type="scientific">Ornithinimicrobium pekingense</name>
    <dbReference type="NCBI Taxonomy" id="384677"/>
    <lineage>
        <taxon>Bacteria</taxon>
        <taxon>Bacillati</taxon>
        <taxon>Actinomycetota</taxon>
        <taxon>Actinomycetes</taxon>
        <taxon>Micrococcales</taxon>
        <taxon>Ornithinimicrobiaceae</taxon>
        <taxon>Ornithinimicrobium</taxon>
    </lineage>
</organism>
<gene>
    <name evidence="8" type="ORF">GCM10011509_27370</name>
</gene>
<comment type="subcellular location">
    <subcellularLocation>
        <location evidence="1 6">Membrane</location>
        <topology evidence="1 6">Multi-pass membrane protein</topology>
    </subcellularLocation>
</comment>
<feature type="transmembrane region" description="Helical" evidence="6">
    <location>
        <begin position="328"/>
        <end position="348"/>
    </location>
</feature>
<keyword evidence="5 6" id="KW-0472">Membrane</keyword>
<dbReference type="PANTHER" id="PTHR11101:SF54">
    <property type="entry name" value="LOW-AFFINITY INORGANIC PHOSPHATE TRANSPORTER-RELATED"/>
    <property type="match status" value="1"/>
</dbReference>
<keyword evidence="9" id="KW-1185">Reference proteome</keyword>
<evidence type="ECO:0000313" key="9">
    <source>
        <dbReference type="Proteomes" id="UP000662111"/>
    </source>
</evidence>
<accession>A0ABQ2FBJ4</accession>
<keyword evidence="3 6" id="KW-0812">Transmembrane</keyword>
<keyword evidence="4 6" id="KW-1133">Transmembrane helix</keyword>
<dbReference type="Proteomes" id="UP000662111">
    <property type="component" value="Unassembled WGS sequence"/>
</dbReference>